<keyword evidence="7" id="KW-1185">Reference proteome</keyword>
<dbReference type="Proteomes" id="UP000315017">
    <property type="component" value="Chromosome"/>
</dbReference>
<accession>A0A517YCE3</accession>
<evidence type="ECO:0000256" key="2">
    <source>
        <dbReference type="ARBA" id="ARBA00009410"/>
    </source>
</evidence>
<evidence type="ECO:0000256" key="4">
    <source>
        <dbReference type="ARBA" id="ARBA00023002"/>
    </source>
</evidence>
<evidence type="ECO:0000256" key="1">
    <source>
        <dbReference type="ARBA" id="ARBA00001974"/>
    </source>
</evidence>
<dbReference type="AlphaFoldDB" id="A0A517YCE3"/>
<dbReference type="RefSeq" id="WP_145089311.1">
    <property type="nucleotide sequence ID" value="NZ_CP036274.1"/>
</dbReference>
<dbReference type="InterPro" id="IPR006076">
    <property type="entry name" value="FAD-dep_OxRdtase"/>
</dbReference>
<gene>
    <name evidence="6" type="ORF">ETAA8_30040</name>
</gene>
<dbReference type="GO" id="GO:0005737">
    <property type="term" value="C:cytoplasm"/>
    <property type="evidence" value="ECO:0007669"/>
    <property type="project" value="TreeGrafter"/>
</dbReference>
<dbReference type="Gene3D" id="3.50.50.60">
    <property type="entry name" value="FAD/NAD(P)-binding domain"/>
    <property type="match status" value="1"/>
</dbReference>
<evidence type="ECO:0000313" key="7">
    <source>
        <dbReference type="Proteomes" id="UP000315017"/>
    </source>
</evidence>
<evidence type="ECO:0000313" key="6">
    <source>
        <dbReference type="EMBL" id="QDU27913.1"/>
    </source>
</evidence>
<comment type="similarity">
    <text evidence="2">Belongs to the DadA oxidoreductase family.</text>
</comment>
<protein>
    <submittedName>
        <fullName evidence="6">D-amino acid dehydrogenase small subunit</fullName>
    </submittedName>
</protein>
<dbReference type="InterPro" id="IPR036188">
    <property type="entry name" value="FAD/NAD-bd_sf"/>
</dbReference>
<dbReference type="GO" id="GO:0016491">
    <property type="term" value="F:oxidoreductase activity"/>
    <property type="evidence" value="ECO:0007669"/>
    <property type="project" value="UniProtKB-KW"/>
</dbReference>
<comment type="cofactor">
    <cofactor evidence="1">
        <name>FAD</name>
        <dbReference type="ChEBI" id="CHEBI:57692"/>
    </cofactor>
</comment>
<dbReference type="Gene3D" id="3.30.9.10">
    <property type="entry name" value="D-Amino Acid Oxidase, subunit A, domain 2"/>
    <property type="match status" value="1"/>
</dbReference>
<name>A0A517YCE3_9BACT</name>
<dbReference type="EMBL" id="CP036274">
    <property type="protein sequence ID" value="QDU27913.1"/>
    <property type="molecule type" value="Genomic_DNA"/>
</dbReference>
<proteinExistence type="inferred from homology"/>
<dbReference type="PANTHER" id="PTHR13847">
    <property type="entry name" value="SARCOSINE DEHYDROGENASE-RELATED"/>
    <property type="match status" value="1"/>
</dbReference>
<dbReference type="NCBIfam" id="TIGR03364">
    <property type="entry name" value="HpnW_proposed"/>
    <property type="match status" value="1"/>
</dbReference>
<dbReference type="SUPFAM" id="SSF51905">
    <property type="entry name" value="FAD/NAD(P)-binding domain"/>
    <property type="match status" value="1"/>
</dbReference>
<sequence>MKPQQVGIIGAGIVGLAYAWSAAQRGHRVTVFERSPQACGASIRNFGMIWPIGQPAGEPHEIALASAARWRQVGEAAGIWVNPCGSVHLAHRDDEWQVLQEFHAQSNSLGFECELLTCDEVLRRTPGANREQLKGGLFSPTELGVNPRAAIRELPGWLAKQFGVQFEFQTVVTAVDDRGIRTANGRTWSVDRAVVCAGADFASLFPEVLATAGMKQCKLQMLRTVSQSSNWRIGPHLASGLTLRHYHNFDVCPSLEPLKARIAHETPELDRYGIHVMASQNNLGEVILGDSHEYDDEIELFDKTLIDDLMLRELQKILHLPNWSIAERWHGVYAKHSEVPLFAADPQPNVHIRTGTGGAGMTMSFGLAERCWNRWSAVAT</sequence>
<organism evidence="6 7">
    <name type="scientific">Anatilimnocola aggregata</name>
    <dbReference type="NCBI Taxonomy" id="2528021"/>
    <lineage>
        <taxon>Bacteria</taxon>
        <taxon>Pseudomonadati</taxon>
        <taxon>Planctomycetota</taxon>
        <taxon>Planctomycetia</taxon>
        <taxon>Pirellulales</taxon>
        <taxon>Pirellulaceae</taxon>
        <taxon>Anatilimnocola</taxon>
    </lineage>
</organism>
<keyword evidence="4" id="KW-0560">Oxidoreductase</keyword>
<dbReference type="Pfam" id="PF01266">
    <property type="entry name" value="DAO"/>
    <property type="match status" value="1"/>
</dbReference>
<reference evidence="6 7" key="1">
    <citation type="submission" date="2019-02" db="EMBL/GenBank/DDBJ databases">
        <title>Deep-cultivation of Planctomycetes and their phenomic and genomic characterization uncovers novel biology.</title>
        <authorList>
            <person name="Wiegand S."/>
            <person name="Jogler M."/>
            <person name="Boedeker C."/>
            <person name="Pinto D."/>
            <person name="Vollmers J."/>
            <person name="Rivas-Marin E."/>
            <person name="Kohn T."/>
            <person name="Peeters S.H."/>
            <person name="Heuer A."/>
            <person name="Rast P."/>
            <person name="Oberbeckmann S."/>
            <person name="Bunk B."/>
            <person name="Jeske O."/>
            <person name="Meyerdierks A."/>
            <person name="Storesund J.E."/>
            <person name="Kallscheuer N."/>
            <person name="Luecker S."/>
            <person name="Lage O.M."/>
            <person name="Pohl T."/>
            <person name="Merkel B.J."/>
            <person name="Hornburger P."/>
            <person name="Mueller R.-W."/>
            <person name="Bruemmer F."/>
            <person name="Labrenz M."/>
            <person name="Spormann A.M."/>
            <person name="Op den Camp H."/>
            <person name="Overmann J."/>
            <person name="Amann R."/>
            <person name="Jetten M.S.M."/>
            <person name="Mascher T."/>
            <person name="Medema M.H."/>
            <person name="Devos D.P."/>
            <person name="Kaster A.-K."/>
            <person name="Ovreas L."/>
            <person name="Rohde M."/>
            <person name="Galperin M.Y."/>
            <person name="Jogler C."/>
        </authorList>
    </citation>
    <scope>NUCLEOTIDE SEQUENCE [LARGE SCALE GENOMIC DNA]</scope>
    <source>
        <strain evidence="6 7">ETA_A8</strain>
    </source>
</reference>
<dbReference type="PANTHER" id="PTHR13847:SF286">
    <property type="entry name" value="D-AMINO ACID DEHYDROGENASE"/>
    <property type="match status" value="1"/>
</dbReference>
<evidence type="ECO:0000259" key="5">
    <source>
        <dbReference type="Pfam" id="PF01266"/>
    </source>
</evidence>
<dbReference type="OrthoDB" id="9799943at2"/>
<keyword evidence="3" id="KW-0285">Flavoprotein</keyword>
<dbReference type="InterPro" id="IPR017741">
    <property type="entry name" value="FAD-dependent_OxRdtase_HpnW"/>
</dbReference>
<dbReference type="KEGG" id="aagg:ETAA8_30040"/>
<feature type="domain" description="FAD dependent oxidoreductase" evidence="5">
    <location>
        <begin position="6"/>
        <end position="369"/>
    </location>
</feature>
<evidence type="ECO:0000256" key="3">
    <source>
        <dbReference type="ARBA" id="ARBA00022630"/>
    </source>
</evidence>